<dbReference type="RefSeq" id="WP_090362758.1">
    <property type="nucleotide sequence ID" value="NZ_FNEM01000003.1"/>
</dbReference>
<dbReference type="Pfam" id="PF02518">
    <property type="entry name" value="HATPase_c"/>
    <property type="match status" value="1"/>
</dbReference>
<gene>
    <name evidence="10" type="ORF">SAMN04488540_10332</name>
</gene>
<feature type="modified residue" description="4-aspartylphosphate" evidence="7">
    <location>
        <position position="540"/>
    </location>
</feature>
<evidence type="ECO:0000259" key="8">
    <source>
        <dbReference type="PROSITE" id="PS50109"/>
    </source>
</evidence>
<feature type="domain" description="Response regulatory" evidence="9">
    <location>
        <begin position="490"/>
        <end position="606"/>
    </location>
</feature>
<dbReference type="Proteomes" id="UP000199527">
    <property type="component" value="Unassembled WGS sequence"/>
</dbReference>
<feature type="domain" description="Histidine kinase" evidence="8">
    <location>
        <begin position="243"/>
        <end position="466"/>
    </location>
</feature>
<dbReference type="Pfam" id="PF00072">
    <property type="entry name" value="Response_reg"/>
    <property type="match status" value="1"/>
</dbReference>
<dbReference type="PROSITE" id="PS50109">
    <property type="entry name" value="HIS_KIN"/>
    <property type="match status" value="1"/>
</dbReference>
<keyword evidence="3 7" id="KW-0597">Phosphoprotein</keyword>
<name>A0A1G8N874_9GAMM</name>
<dbReference type="SMART" id="SM00448">
    <property type="entry name" value="REC"/>
    <property type="match status" value="1"/>
</dbReference>
<dbReference type="FunFam" id="3.30.565.10:FF:000010">
    <property type="entry name" value="Sensor histidine kinase RcsC"/>
    <property type="match status" value="1"/>
</dbReference>
<evidence type="ECO:0000256" key="1">
    <source>
        <dbReference type="ARBA" id="ARBA00000085"/>
    </source>
</evidence>
<evidence type="ECO:0000259" key="9">
    <source>
        <dbReference type="PROSITE" id="PS50110"/>
    </source>
</evidence>
<evidence type="ECO:0000313" key="11">
    <source>
        <dbReference type="Proteomes" id="UP000199527"/>
    </source>
</evidence>
<dbReference type="InterPro" id="IPR001789">
    <property type="entry name" value="Sig_transdc_resp-reg_receiver"/>
</dbReference>
<dbReference type="SUPFAM" id="SSF55874">
    <property type="entry name" value="ATPase domain of HSP90 chaperone/DNA topoisomerase II/histidine kinase"/>
    <property type="match status" value="1"/>
</dbReference>
<evidence type="ECO:0000256" key="4">
    <source>
        <dbReference type="ARBA" id="ARBA00022679"/>
    </source>
</evidence>
<dbReference type="PANTHER" id="PTHR43047">
    <property type="entry name" value="TWO-COMPONENT HISTIDINE PROTEIN KINASE"/>
    <property type="match status" value="1"/>
</dbReference>
<dbReference type="GO" id="GO:0000155">
    <property type="term" value="F:phosphorelay sensor kinase activity"/>
    <property type="evidence" value="ECO:0007669"/>
    <property type="project" value="InterPro"/>
</dbReference>
<protein>
    <recommendedName>
        <fullName evidence="2">histidine kinase</fullName>
        <ecNumber evidence="2">2.7.13.3</ecNumber>
    </recommendedName>
</protein>
<dbReference type="InterPro" id="IPR036097">
    <property type="entry name" value="HisK_dim/P_sf"/>
</dbReference>
<dbReference type="Gene3D" id="3.30.565.10">
    <property type="entry name" value="Histidine kinase-like ATPase, C-terminal domain"/>
    <property type="match status" value="1"/>
</dbReference>
<sequence length="614" mass="67517">MFNSLTVRLNAAIFLSFMLLALASSAWTYRVDRQTLETQFVGVASSVAPTMIEVVMLDQAEAGIEFNRRLRNFPHLNGVTLFSLDGERRYEYRRQPGVAACSQQQSWLSPLLNGCMYISQQLEYESSSWLRYTMEVDTEDLQWQIARQVSMTLLFSLLAFAAIYRIIGRWLSRPMAELVSQLPAMGSGAVSFPRTGRQKNELAELARVLEQSDRALHEKQIQAEDLNTRLSQSLQAKSDFLANASHEIRTPLNAVIGFVDCLGAQRSRLNPEGQQQLLLLQGASQSLLHIVNDVLDFSRLESGKLSLDPQPSVLVDFLQRVHAHFQGSARLQKVLLGLDLADDLPLCVSMDEGRMEQILGNLLSNAIKFSPSGQVQLSAEVLARDDTQCTLVVAVTDTGIGIDSENLPYIFDAYTQADGSVTRRFGGTGLGLAICKRLSLLMEGELQVQSEMGKGSRFTLTLTVPLLQQVPGGRIETEENANPLPLKGLSILLAEDNLSNQKLMQIMLKKLGCEQLQIAANGQQAVDASQQQQFDLILMDCQMPLMDGYRATRQIRLGPGAGTLIVALTANATAEDKQRCLDCGMDGFLTKPVTLATLARGIAEARAATSTSTV</sequence>
<evidence type="ECO:0000256" key="2">
    <source>
        <dbReference type="ARBA" id="ARBA00012438"/>
    </source>
</evidence>
<dbReference type="CDD" id="cd17546">
    <property type="entry name" value="REC_hyHK_CKI1_RcsC-like"/>
    <property type="match status" value="1"/>
</dbReference>
<keyword evidence="4" id="KW-0808">Transferase</keyword>
<organism evidence="10 11">
    <name type="scientific">Ferrimonas sediminum</name>
    <dbReference type="NCBI Taxonomy" id="718193"/>
    <lineage>
        <taxon>Bacteria</taxon>
        <taxon>Pseudomonadati</taxon>
        <taxon>Pseudomonadota</taxon>
        <taxon>Gammaproteobacteria</taxon>
        <taxon>Alteromonadales</taxon>
        <taxon>Ferrimonadaceae</taxon>
        <taxon>Ferrimonas</taxon>
    </lineage>
</organism>
<accession>A0A1G8N874</accession>
<dbReference type="CDD" id="cd00082">
    <property type="entry name" value="HisKA"/>
    <property type="match status" value="1"/>
</dbReference>
<evidence type="ECO:0000256" key="7">
    <source>
        <dbReference type="PROSITE-ProRule" id="PRU00169"/>
    </source>
</evidence>
<dbReference type="SUPFAM" id="SSF52172">
    <property type="entry name" value="CheY-like"/>
    <property type="match status" value="1"/>
</dbReference>
<dbReference type="CDD" id="cd16922">
    <property type="entry name" value="HATPase_EvgS-ArcB-TorS-like"/>
    <property type="match status" value="1"/>
</dbReference>
<dbReference type="Gene3D" id="3.40.50.2300">
    <property type="match status" value="1"/>
</dbReference>
<dbReference type="EMBL" id="FNEM01000003">
    <property type="protein sequence ID" value="SDI75760.1"/>
    <property type="molecule type" value="Genomic_DNA"/>
</dbReference>
<keyword evidence="5 10" id="KW-0418">Kinase</keyword>
<comment type="catalytic activity">
    <reaction evidence="1">
        <text>ATP + protein L-histidine = ADP + protein N-phospho-L-histidine.</text>
        <dbReference type="EC" id="2.7.13.3"/>
    </reaction>
</comment>
<evidence type="ECO:0000256" key="3">
    <source>
        <dbReference type="ARBA" id="ARBA00022553"/>
    </source>
</evidence>
<dbReference type="Gene3D" id="6.10.340.10">
    <property type="match status" value="1"/>
</dbReference>
<dbReference type="InterPro" id="IPR003661">
    <property type="entry name" value="HisK_dim/P_dom"/>
</dbReference>
<keyword evidence="11" id="KW-1185">Reference proteome</keyword>
<dbReference type="InterPro" id="IPR004358">
    <property type="entry name" value="Sig_transdc_His_kin-like_C"/>
</dbReference>
<dbReference type="InterPro" id="IPR005467">
    <property type="entry name" value="His_kinase_dom"/>
</dbReference>
<dbReference type="PROSITE" id="PS50110">
    <property type="entry name" value="RESPONSE_REGULATORY"/>
    <property type="match status" value="1"/>
</dbReference>
<evidence type="ECO:0000256" key="6">
    <source>
        <dbReference type="ARBA" id="ARBA00023012"/>
    </source>
</evidence>
<dbReference type="SUPFAM" id="SSF47384">
    <property type="entry name" value="Homodimeric domain of signal transducing histidine kinase"/>
    <property type="match status" value="1"/>
</dbReference>
<dbReference type="SMART" id="SM00388">
    <property type="entry name" value="HisKA"/>
    <property type="match status" value="1"/>
</dbReference>
<dbReference type="PRINTS" id="PR00344">
    <property type="entry name" value="BCTRLSENSOR"/>
</dbReference>
<evidence type="ECO:0000256" key="5">
    <source>
        <dbReference type="ARBA" id="ARBA00022777"/>
    </source>
</evidence>
<dbReference type="OrthoDB" id="9810730at2"/>
<dbReference type="SMART" id="SM00387">
    <property type="entry name" value="HATPase_c"/>
    <property type="match status" value="1"/>
</dbReference>
<dbReference type="Gene3D" id="1.10.287.130">
    <property type="match status" value="1"/>
</dbReference>
<evidence type="ECO:0000313" key="10">
    <source>
        <dbReference type="EMBL" id="SDI75760.1"/>
    </source>
</evidence>
<dbReference type="AlphaFoldDB" id="A0A1G8N874"/>
<dbReference type="InterPro" id="IPR036890">
    <property type="entry name" value="HATPase_C_sf"/>
</dbReference>
<dbReference type="Pfam" id="PF00512">
    <property type="entry name" value="HisKA"/>
    <property type="match status" value="1"/>
</dbReference>
<dbReference type="InterPro" id="IPR003594">
    <property type="entry name" value="HATPase_dom"/>
</dbReference>
<dbReference type="EC" id="2.7.13.3" evidence="2"/>
<dbReference type="InterPro" id="IPR011006">
    <property type="entry name" value="CheY-like_superfamily"/>
</dbReference>
<keyword evidence="6" id="KW-0902">Two-component regulatory system</keyword>
<reference evidence="11" key="1">
    <citation type="submission" date="2016-10" db="EMBL/GenBank/DDBJ databases">
        <authorList>
            <person name="Varghese N."/>
            <person name="Submissions S."/>
        </authorList>
    </citation>
    <scope>NUCLEOTIDE SEQUENCE [LARGE SCALE GENOMIC DNA]</scope>
    <source>
        <strain evidence="11">DSM 23317</strain>
    </source>
</reference>
<proteinExistence type="predicted"/>